<dbReference type="InterPro" id="IPR029058">
    <property type="entry name" value="AB_hydrolase_fold"/>
</dbReference>
<reference evidence="3" key="1">
    <citation type="submission" date="2020-10" db="EMBL/GenBank/DDBJ databases">
        <title>Taxonomic study of unclassified bacteria belonging to the class Ktedonobacteria.</title>
        <authorList>
            <person name="Yabe S."/>
            <person name="Wang C.M."/>
            <person name="Zheng Y."/>
            <person name="Sakai Y."/>
            <person name="Cavaletti L."/>
            <person name="Monciardini P."/>
            <person name="Donadio S."/>
        </authorList>
    </citation>
    <scope>NUCLEOTIDE SEQUENCE</scope>
    <source>
        <strain evidence="3">ID150040</strain>
    </source>
</reference>
<proteinExistence type="predicted"/>
<gene>
    <name evidence="3" type="ORF">KSF_087980</name>
</gene>
<dbReference type="Gene3D" id="3.40.50.1820">
    <property type="entry name" value="alpha/beta hydrolase"/>
    <property type="match status" value="1"/>
</dbReference>
<comment type="caution">
    <text evidence="3">The sequence shown here is derived from an EMBL/GenBank/DDBJ whole genome shotgun (WGS) entry which is preliminary data.</text>
</comment>
<feature type="domain" description="Serine aminopeptidase S33" evidence="2">
    <location>
        <begin position="35"/>
        <end position="263"/>
    </location>
</feature>
<keyword evidence="1 3" id="KW-0378">Hydrolase</keyword>
<evidence type="ECO:0000313" key="3">
    <source>
        <dbReference type="EMBL" id="GHO98750.1"/>
    </source>
</evidence>
<organism evidence="3 4">
    <name type="scientific">Reticulibacter mediterranei</name>
    <dbReference type="NCBI Taxonomy" id="2778369"/>
    <lineage>
        <taxon>Bacteria</taxon>
        <taxon>Bacillati</taxon>
        <taxon>Chloroflexota</taxon>
        <taxon>Ktedonobacteria</taxon>
        <taxon>Ktedonobacterales</taxon>
        <taxon>Reticulibacteraceae</taxon>
        <taxon>Reticulibacter</taxon>
    </lineage>
</organism>
<dbReference type="SUPFAM" id="SSF53474">
    <property type="entry name" value="alpha/beta-Hydrolases"/>
    <property type="match status" value="1"/>
</dbReference>
<accession>A0A8J3IUH7</accession>
<sequence>MNNMKPTEVHFPSGSASCAASFYLPIQQQGHVPCVVMGHGTSGTRDLGLAAYAERFAAAGMAVLAFDYRHFGTSGGYPRQVIKVAHQLEDYRAAIRFARSVPSVGPERIALWGTSLSGGHVLAVAATDPRLAAVVSQVPWMGVEFSRADPRSRQETRQLFGAAYTDAMHALLRRPPSLIKVVGHPGELAAFTDEDARKWMDALAPMAPTWRNAIAARVLLSLLMYRPGTKAKHVVMPLLICIADQDTASSTTLALRAADLAPRAEVRHYPLTHFAAYLGAGFEQMVADQVQFLRTHLFAADQANEHPESHSDKK</sequence>
<dbReference type="Proteomes" id="UP000597444">
    <property type="component" value="Unassembled WGS sequence"/>
</dbReference>
<dbReference type="RefSeq" id="WP_220209446.1">
    <property type="nucleotide sequence ID" value="NZ_BNJK01000002.1"/>
</dbReference>
<dbReference type="PANTHER" id="PTHR22946">
    <property type="entry name" value="DIENELACTONE HYDROLASE DOMAIN-CONTAINING PROTEIN-RELATED"/>
    <property type="match status" value="1"/>
</dbReference>
<evidence type="ECO:0000313" key="4">
    <source>
        <dbReference type="Proteomes" id="UP000597444"/>
    </source>
</evidence>
<evidence type="ECO:0000256" key="1">
    <source>
        <dbReference type="ARBA" id="ARBA00022801"/>
    </source>
</evidence>
<dbReference type="PANTHER" id="PTHR22946:SF9">
    <property type="entry name" value="POLYKETIDE TRANSFERASE AF380"/>
    <property type="match status" value="1"/>
</dbReference>
<dbReference type="Gene3D" id="1.10.10.800">
    <property type="match status" value="1"/>
</dbReference>
<protein>
    <submittedName>
        <fullName evidence="3">Alpha/beta hydrolase</fullName>
    </submittedName>
</protein>
<name>A0A8J3IUH7_9CHLR</name>
<dbReference type="InterPro" id="IPR022742">
    <property type="entry name" value="Hydrolase_4"/>
</dbReference>
<dbReference type="Pfam" id="PF12146">
    <property type="entry name" value="Hydrolase_4"/>
    <property type="match status" value="1"/>
</dbReference>
<dbReference type="AlphaFoldDB" id="A0A8J3IUH7"/>
<dbReference type="InterPro" id="IPR050261">
    <property type="entry name" value="FrsA_esterase"/>
</dbReference>
<dbReference type="EMBL" id="BNJK01000002">
    <property type="protein sequence ID" value="GHO98750.1"/>
    <property type="molecule type" value="Genomic_DNA"/>
</dbReference>
<keyword evidence="4" id="KW-1185">Reference proteome</keyword>
<evidence type="ECO:0000259" key="2">
    <source>
        <dbReference type="Pfam" id="PF12146"/>
    </source>
</evidence>
<dbReference type="GO" id="GO:0052689">
    <property type="term" value="F:carboxylic ester hydrolase activity"/>
    <property type="evidence" value="ECO:0007669"/>
    <property type="project" value="UniProtKB-ARBA"/>
</dbReference>